<sequence length="81" mass="9363">MAVREYRHGSRRRTADALWIATNYDEVDASLECDGDIFWDDYQSNTSYVANIFKRHVDDLLEPPAAEIGETSTDEQKLWGH</sequence>
<gene>
    <name evidence="1" type="ORF">EG68_10375</name>
</gene>
<dbReference type="Proteomes" id="UP000822476">
    <property type="component" value="Unassembled WGS sequence"/>
</dbReference>
<name>A0A8S9YU64_9TREM</name>
<accession>A0A8S9YU64</accession>
<reference evidence="1" key="1">
    <citation type="submission" date="2019-07" db="EMBL/GenBank/DDBJ databases">
        <title>Annotation for the trematode Paragonimus miyazaki's.</title>
        <authorList>
            <person name="Choi Y.-J."/>
        </authorList>
    </citation>
    <scope>NUCLEOTIDE SEQUENCE</scope>
    <source>
        <strain evidence="1">Japan</strain>
    </source>
</reference>
<protein>
    <submittedName>
        <fullName evidence="1">Uncharacterized protein</fullName>
    </submittedName>
</protein>
<dbReference type="AlphaFoldDB" id="A0A8S9YU64"/>
<keyword evidence="2" id="KW-1185">Reference proteome</keyword>
<comment type="caution">
    <text evidence="1">The sequence shown here is derived from an EMBL/GenBank/DDBJ whole genome shotgun (WGS) entry which is preliminary data.</text>
</comment>
<proteinExistence type="predicted"/>
<evidence type="ECO:0000313" key="1">
    <source>
        <dbReference type="EMBL" id="KAF7256620.1"/>
    </source>
</evidence>
<dbReference type="EMBL" id="JTDE01002970">
    <property type="protein sequence ID" value="KAF7256620.1"/>
    <property type="molecule type" value="Genomic_DNA"/>
</dbReference>
<organism evidence="1 2">
    <name type="scientific">Paragonimus skrjabini miyazakii</name>
    <dbReference type="NCBI Taxonomy" id="59628"/>
    <lineage>
        <taxon>Eukaryota</taxon>
        <taxon>Metazoa</taxon>
        <taxon>Spiralia</taxon>
        <taxon>Lophotrochozoa</taxon>
        <taxon>Platyhelminthes</taxon>
        <taxon>Trematoda</taxon>
        <taxon>Digenea</taxon>
        <taxon>Plagiorchiida</taxon>
        <taxon>Troglotremata</taxon>
        <taxon>Troglotrematidae</taxon>
        <taxon>Paragonimus</taxon>
    </lineage>
</organism>
<evidence type="ECO:0000313" key="2">
    <source>
        <dbReference type="Proteomes" id="UP000822476"/>
    </source>
</evidence>